<evidence type="ECO:0000256" key="2">
    <source>
        <dbReference type="ARBA" id="ARBA00004496"/>
    </source>
</evidence>
<name>A0A0D2WYT4_CAPO3</name>
<dbReference type="SUPFAM" id="SSF55186">
    <property type="entry name" value="ThrRS/AlaRS common domain"/>
    <property type="match status" value="1"/>
</dbReference>
<dbReference type="InterPro" id="IPR051335">
    <property type="entry name" value="Alanyl-tRNA_Editing_Enzymes"/>
</dbReference>
<dbReference type="STRING" id="595528.A0A0D2WYT4"/>
<dbReference type="AlphaFoldDB" id="A0A0D2WYT4"/>
<keyword evidence="5" id="KW-0862">Zinc</keyword>
<dbReference type="SUPFAM" id="SSF50447">
    <property type="entry name" value="Translation proteins"/>
    <property type="match status" value="1"/>
</dbReference>
<dbReference type="Pfam" id="PF07973">
    <property type="entry name" value="tRNA_SAD"/>
    <property type="match status" value="1"/>
</dbReference>
<proteinExistence type="inferred from homology"/>
<reference evidence="8" key="1">
    <citation type="submission" date="2011-02" db="EMBL/GenBank/DDBJ databases">
        <title>The Genome Sequence of Capsaspora owczarzaki ATCC 30864.</title>
        <authorList>
            <person name="Russ C."/>
            <person name="Cuomo C."/>
            <person name="Burger G."/>
            <person name="Gray M.W."/>
            <person name="Holland P.W.H."/>
            <person name="King N."/>
            <person name="Lang F.B.F."/>
            <person name="Roger A.J."/>
            <person name="Ruiz-Trillo I."/>
            <person name="Young S.K."/>
            <person name="Zeng Q."/>
            <person name="Gargeya S."/>
            <person name="Alvarado L."/>
            <person name="Berlin A."/>
            <person name="Chapman S.B."/>
            <person name="Chen Z."/>
            <person name="Freedman E."/>
            <person name="Gellesch M."/>
            <person name="Goldberg J."/>
            <person name="Griggs A."/>
            <person name="Gujja S."/>
            <person name="Heilman E."/>
            <person name="Heiman D."/>
            <person name="Howarth C."/>
            <person name="Mehta T."/>
            <person name="Neiman D."/>
            <person name="Pearson M."/>
            <person name="Roberts A."/>
            <person name="Saif S."/>
            <person name="Shea T."/>
            <person name="Shenoy N."/>
            <person name="Sisk P."/>
            <person name="Stolte C."/>
            <person name="Sykes S."/>
            <person name="White J."/>
            <person name="Yandava C."/>
            <person name="Haas B."/>
            <person name="Nusbaum C."/>
            <person name="Birren B."/>
        </authorList>
    </citation>
    <scope>NUCLEOTIDE SEQUENCE</scope>
    <source>
        <strain evidence="8">ATCC 30864</strain>
    </source>
</reference>
<evidence type="ECO:0000313" key="8">
    <source>
        <dbReference type="Proteomes" id="UP000008743"/>
    </source>
</evidence>
<dbReference type="GO" id="GO:0004813">
    <property type="term" value="F:alanine-tRNA ligase activity"/>
    <property type="evidence" value="ECO:0007669"/>
    <property type="project" value="InterPro"/>
</dbReference>
<dbReference type="PANTHER" id="PTHR43462:SF1">
    <property type="entry name" value="ALANYL-TRNA EDITING PROTEIN AARSD1"/>
    <property type="match status" value="1"/>
</dbReference>
<protein>
    <submittedName>
        <fullName evidence="7">Alanyl-tRNA synthetase</fullName>
    </submittedName>
</protein>
<dbReference type="Gene3D" id="3.30.980.10">
    <property type="entry name" value="Threonyl-trna Synthetase, Chain A, domain 2"/>
    <property type="match status" value="1"/>
</dbReference>
<feature type="domain" description="Alanyl-transfer RNA synthetases family profile" evidence="6">
    <location>
        <begin position="34"/>
        <end position="232"/>
    </location>
</feature>
<keyword evidence="7" id="KW-0436">Ligase</keyword>
<dbReference type="InParanoid" id="A0A0D2WYT4"/>
<dbReference type="PROSITE" id="PS50860">
    <property type="entry name" value="AA_TRNA_LIGASE_II_ALA"/>
    <property type="match status" value="1"/>
</dbReference>
<dbReference type="eggNOG" id="KOG2105">
    <property type="taxonomic scope" value="Eukaryota"/>
</dbReference>
<dbReference type="InterPro" id="IPR018163">
    <property type="entry name" value="Thr/Ala-tRNA-synth_IIc_edit"/>
</dbReference>
<keyword evidence="4" id="KW-0479">Metal-binding</keyword>
<dbReference type="PhylomeDB" id="A0A0D2WYT4"/>
<comment type="cofactor">
    <cofactor evidence="1">
        <name>Zn(2+)</name>
        <dbReference type="ChEBI" id="CHEBI:29105"/>
    </cofactor>
</comment>
<dbReference type="GO" id="GO:0046872">
    <property type="term" value="F:metal ion binding"/>
    <property type="evidence" value="ECO:0007669"/>
    <property type="project" value="UniProtKB-KW"/>
</dbReference>
<dbReference type="EMBL" id="KE346377">
    <property type="protein sequence ID" value="KJE98223.1"/>
    <property type="molecule type" value="Genomic_DNA"/>
</dbReference>
<dbReference type="InterPro" id="IPR018165">
    <property type="entry name" value="Ala-tRNA-synth_IIc_core"/>
</dbReference>
<dbReference type="GO" id="GO:0002196">
    <property type="term" value="F:Ser-tRNA(Ala) deacylase activity"/>
    <property type="evidence" value="ECO:0007669"/>
    <property type="project" value="TreeGrafter"/>
</dbReference>
<dbReference type="GO" id="GO:0003676">
    <property type="term" value="F:nucleic acid binding"/>
    <property type="evidence" value="ECO:0007669"/>
    <property type="project" value="InterPro"/>
</dbReference>
<dbReference type="PANTHER" id="PTHR43462">
    <property type="entry name" value="ALANYL-TRNA EDITING PROTEIN"/>
    <property type="match status" value="1"/>
</dbReference>
<dbReference type="Gene3D" id="2.40.30.130">
    <property type="match status" value="1"/>
</dbReference>
<keyword evidence="7" id="KW-0030">Aminoacyl-tRNA synthetase</keyword>
<evidence type="ECO:0000256" key="5">
    <source>
        <dbReference type="ARBA" id="ARBA00022833"/>
    </source>
</evidence>
<gene>
    <name evidence="7" type="ORF">CAOG_008219</name>
</gene>
<evidence type="ECO:0000256" key="1">
    <source>
        <dbReference type="ARBA" id="ARBA00001947"/>
    </source>
</evidence>
<comment type="subcellular location">
    <subcellularLocation>
        <location evidence="2">Cytoplasm</location>
    </subcellularLocation>
</comment>
<dbReference type="GO" id="GO:0005737">
    <property type="term" value="C:cytoplasm"/>
    <property type="evidence" value="ECO:0007669"/>
    <property type="project" value="UniProtKB-SubCell"/>
</dbReference>
<evidence type="ECO:0000313" key="7">
    <source>
        <dbReference type="EMBL" id="KJE98223.1"/>
    </source>
</evidence>
<keyword evidence="8" id="KW-1185">Reference proteome</keyword>
<dbReference type="InterPro" id="IPR012947">
    <property type="entry name" value="tRNA_SAD"/>
</dbReference>
<dbReference type="SMART" id="SM00863">
    <property type="entry name" value="tRNA_SAD"/>
    <property type="match status" value="1"/>
</dbReference>
<dbReference type="RefSeq" id="XP_004342474.2">
    <property type="nucleotide sequence ID" value="XM_004342425.2"/>
</dbReference>
<sequence>MSAGNLACQRDSYLRELHTTVATCTPAADGLFHVTFEDTVLFPEGGGQPHDTGSVNGTVAVVAVVRKGAVAVHHTQSPLEPGTPAHQTVDWKRRWDHMQQHSAQHLITAVASDQFGLKTTSWSLGATKSTIDLVGERPLTDEVMQQLEDKVNEIIAEGRDVVATTYQPNSPELMAVRSRGLPEDVLASGAAIRVVSIGGLDVNTCCGTHVKSTAHLQTVKLLHTEASRGGSRLHFVAGERTRALLGAMYSDMRTLGKSFTCGLELVVDRAEGAIKTSKMLGRQVKALLKEAAESAAKQLAEEAQQRTEAASGSAVVVVHHHRDEADQDYLLTVASPLATLPIVAFLSITPPQEGSTPSYEGQFLLVGANEQHVAAAASAVSVIVDGKGGGKKGRFQGKAKQLTPANRAAAVAAIDAAIRAL</sequence>
<organism evidence="7 8">
    <name type="scientific">Capsaspora owczarzaki (strain ATCC 30864)</name>
    <dbReference type="NCBI Taxonomy" id="595528"/>
    <lineage>
        <taxon>Eukaryota</taxon>
        <taxon>Filasterea</taxon>
        <taxon>Capsaspora</taxon>
    </lineage>
</organism>
<comment type="similarity">
    <text evidence="3">Belongs to the class-II aminoacyl-tRNA synthetase family. Alax-L subfamily.</text>
</comment>
<evidence type="ECO:0000259" key="6">
    <source>
        <dbReference type="PROSITE" id="PS50860"/>
    </source>
</evidence>
<dbReference type="OrthoDB" id="288942at2759"/>
<dbReference type="InterPro" id="IPR009000">
    <property type="entry name" value="Transl_B-barrel_sf"/>
</dbReference>
<dbReference type="GO" id="GO:0005524">
    <property type="term" value="F:ATP binding"/>
    <property type="evidence" value="ECO:0007669"/>
    <property type="project" value="InterPro"/>
</dbReference>
<dbReference type="GO" id="GO:0006419">
    <property type="term" value="P:alanyl-tRNA aminoacylation"/>
    <property type="evidence" value="ECO:0007669"/>
    <property type="project" value="InterPro"/>
</dbReference>
<accession>A0A0D2WYT4</accession>
<evidence type="ECO:0000256" key="3">
    <source>
        <dbReference type="ARBA" id="ARBA00008429"/>
    </source>
</evidence>
<evidence type="ECO:0000256" key="4">
    <source>
        <dbReference type="ARBA" id="ARBA00022723"/>
    </source>
</evidence>
<dbReference type="Proteomes" id="UP000008743">
    <property type="component" value="Unassembled WGS sequence"/>
</dbReference>